<keyword evidence="2" id="KW-0285">Flavoprotein</keyword>
<dbReference type="PANTHER" id="PTHR43153">
    <property type="entry name" value="ELECTRON TRANSFER FLAVOPROTEIN ALPHA"/>
    <property type="match status" value="1"/>
</dbReference>
<dbReference type="Pfam" id="PF01012">
    <property type="entry name" value="ETF"/>
    <property type="match status" value="1"/>
</dbReference>
<dbReference type="PANTHER" id="PTHR43153:SF1">
    <property type="entry name" value="ELECTRON TRANSFER FLAVOPROTEIN SUBUNIT ALPHA, MITOCHONDRIAL"/>
    <property type="match status" value="1"/>
</dbReference>
<dbReference type="GO" id="GO:0033539">
    <property type="term" value="P:fatty acid beta-oxidation using acyl-CoA dehydrogenase"/>
    <property type="evidence" value="ECO:0007669"/>
    <property type="project" value="TreeGrafter"/>
</dbReference>
<sequence>MFNMEKTLIYLDPENIKNSIELLEVAEQIHAESDFESYGVIINDSAARQELNHFDYIIKVQNEELKNYDPLAVTDIMEEIENKYNFDSIIIPATHFGRMLAPRLAMRLHVGLVADVTEIKKDGDELELVRPAFSGRIMAGIVTEARKPIMLSVRQNVFSYDSPLEKNVKIIDFKPVDYQKGNIKLLESRKNEISYDIRESEILVSGGGGTLKNFEEIKLLADNLNAEVSASRKIIDNGKASRNIQVGQSGKTVSPDLYIALGISGAIEHVAGLKNIENIISVNVNKNAPICSLSDIVVEGDAMEFVKKLSAKIKKNKKQKN</sequence>
<dbReference type="AlphaFoldDB" id="A0A1N6RZE0"/>
<evidence type="ECO:0000256" key="2">
    <source>
        <dbReference type="PIRSR" id="PIRSR000089-1"/>
    </source>
</evidence>
<evidence type="ECO:0000259" key="3">
    <source>
        <dbReference type="SMART" id="SM00893"/>
    </source>
</evidence>
<feature type="domain" description="Electron transfer flavoprotein alpha/beta-subunit N-terminal" evidence="3">
    <location>
        <begin position="7"/>
        <end position="189"/>
    </location>
</feature>
<keyword evidence="5" id="KW-1185">Reference proteome</keyword>
<feature type="binding site" evidence="2">
    <location>
        <begin position="245"/>
        <end position="249"/>
    </location>
    <ligand>
        <name>FAD</name>
        <dbReference type="ChEBI" id="CHEBI:57692"/>
    </ligand>
</feature>
<dbReference type="Gene3D" id="3.40.50.1220">
    <property type="entry name" value="TPP-binding domain"/>
    <property type="match status" value="1"/>
</dbReference>
<evidence type="ECO:0000313" key="5">
    <source>
        <dbReference type="Proteomes" id="UP000185669"/>
    </source>
</evidence>
<dbReference type="Pfam" id="PF00766">
    <property type="entry name" value="ETF_alpha"/>
    <property type="match status" value="1"/>
</dbReference>
<dbReference type="GO" id="GO:0009055">
    <property type="term" value="F:electron transfer activity"/>
    <property type="evidence" value="ECO:0007669"/>
    <property type="project" value="InterPro"/>
</dbReference>
<evidence type="ECO:0000313" key="4">
    <source>
        <dbReference type="EMBL" id="SIQ34220.1"/>
    </source>
</evidence>
<feature type="binding site" evidence="2">
    <location>
        <begin position="262"/>
        <end position="269"/>
    </location>
    <ligand>
        <name>FAD</name>
        <dbReference type="ChEBI" id="CHEBI:57692"/>
    </ligand>
</feature>
<evidence type="ECO:0000256" key="1">
    <source>
        <dbReference type="ARBA" id="ARBA00005817"/>
    </source>
</evidence>
<feature type="binding site" evidence="2">
    <location>
        <position position="283"/>
    </location>
    <ligand>
        <name>FAD</name>
        <dbReference type="ChEBI" id="CHEBI:57692"/>
    </ligand>
</feature>
<reference evidence="5" key="1">
    <citation type="submission" date="2017-01" db="EMBL/GenBank/DDBJ databases">
        <authorList>
            <person name="Varghese N."/>
            <person name="Submissions S."/>
        </authorList>
    </citation>
    <scope>NUCLEOTIDE SEQUENCE [LARGE SCALE GENOMIC DNA]</scope>
    <source>
        <strain evidence="5">ATCC 700103</strain>
    </source>
</reference>
<proteinExistence type="inferred from homology"/>
<dbReference type="Gene3D" id="3.40.50.620">
    <property type="entry name" value="HUPs"/>
    <property type="match status" value="1"/>
</dbReference>
<feature type="binding site" evidence="2">
    <location>
        <begin position="231"/>
        <end position="232"/>
    </location>
    <ligand>
        <name>FAD</name>
        <dbReference type="ChEBI" id="CHEBI:57692"/>
    </ligand>
</feature>
<accession>A0A1N6RZE0</accession>
<dbReference type="InterPro" id="IPR014729">
    <property type="entry name" value="Rossmann-like_a/b/a_fold"/>
</dbReference>
<dbReference type="STRING" id="56779.SAMN05421834_103140"/>
<dbReference type="InterPro" id="IPR014730">
    <property type="entry name" value="ETF_a/b_N"/>
</dbReference>
<dbReference type="SMART" id="SM00893">
    <property type="entry name" value="ETF"/>
    <property type="match status" value="1"/>
</dbReference>
<dbReference type="SUPFAM" id="SSF52402">
    <property type="entry name" value="Adenine nucleotide alpha hydrolases-like"/>
    <property type="match status" value="1"/>
</dbReference>
<name>A0A1N6RZE0_9FIRM</name>
<dbReference type="Proteomes" id="UP000185669">
    <property type="component" value="Unassembled WGS sequence"/>
</dbReference>
<organism evidence="4 5">
    <name type="scientific">Halanaerobium kushneri</name>
    <dbReference type="NCBI Taxonomy" id="56779"/>
    <lineage>
        <taxon>Bacteria</taxon>
        <taxon>Bacillati</taxon>
        <taxon>Bacillota</taxon>
        <taxon>Clostridia</taxon>
        <taxon>Halanaerobiales</taxon>
        <taxon>Halanaerobiaceae</taxon>
        <taxon>Halanaerobium</taxon>
    </lineage>
</organism>
<dbReference type="SUPFAM" id="SSF52467">
    <property type="entry name" value="DHS-like NAD/FAD-binding domain"/>
    <property type="match status" value="1"/>
</dbReference>
<comment type="similarity">
    <text evidence="1">Belongs to the ETF alpha-subunit/FixB family.</text>
</comment>
<keyword evidence="2" id="KW-0274">FAD</keyword>
<dbReference type="PIRSF" id="PIRSF000089">
    <property type="entry name" value="Electra_flavoP_a"/>
    <property type="match status" value="1"/>
</dbReference>
<comment type="cofactor">
    <cofactor evidence="2">
        <name>FAD</name>
        <dbReference type="ChEBI" id="CHEBI:57692"/>
    </cofactor>
    <text evidence="2">Binds 1 FAD per dimer.</text>
</comment>
<dbReference type="GO" id="GO:0050660">
    <property type="term" value="F:flavin adenine dinucleotide binding"/>
    <property type="evidence" value="ECO:0007669"/>
    <property type="project" value="InterPro"/>
</dbReference>
<dbReference type="InterPro" id="IPR014731">
    <property type="entry name" value="ETF_asu_C"/>
</dbReference>
<dbReference type="InterPro" id="IPR029035">
    <property type="entry name" value="DHS-like_NAD/FAD-binding_dom"/>
</dbReference>
<dbReference type="EMBL" id="FTNC01000003">
    <property type="protein sequence ID" value="SIQ34220.1"/>
    <property type="molecule type" value="Genomic_DNA"/>
</dbReference>
<gene>
    <name evidence="4" type="ORF">SAMN05421834_103140</name>
</gene>
<protein>
    <submittedName>
        <fullName evidence="4">Electron transfer flavoprotein alpha subunit apoprotein</fullName>
    </submittedName>
</protein>
<dbReference type="InterPro" id="IPR001308">
    <property type="entry name" value="ETF_a/FixB"/>
</dbReference>